<evidence type="ECO:0000256" key="2">
    <source>
        <dbReference type="ARBA" id="ARBA00022490"/>
    </source>
</evidence>
<dbReference type="InterPro" id="IPR002778">
    <property type="entry name" value="Signal_recog_particle_SRP19"/>
</dbReference>
<keyword evidence="2" id="KW-0963">Cytoplasm</keyword>
<dbReference type="Proteomes" id="UP000245946">
    <property type="component" value="Unassembled WGS sequence"/>
</dbReference>
<feature type="region of interest" description="Disordered" evidence="5">
    <location>
        <begin position="194"/>
        <end position="338"/>
    </location>
</feature>
<evidence type="ECO:0000313" key="6">
    <source>
        <dbReference type="EMBL" id="PWN97754.1"/>
    </source>
</evidence>
<dbReference type="GO" id="GO:0005786">
    <property type="term" value="C:signal recognition particle, endoplasmic reticulum targeting"/>
    <property type="evidence" value="ECO:0007669"/>
    <property type="project" value="UniProtKB-KW"/>
</dbReference>
<keyword evidence="7" id="KW-1185">Reference proteome</keyword>
<dbReference type="GO" id="GO:0006617">
    <property type="term" value="P:SRP-dependent cotranslational protein targeting to membrane, signal sequence recognition"/>
    <property type="evidence" value="ECO:0007669"/>
    <property type="project" value="TreeGrafter"/>
</dbReference>
<evidence type="ECO:0000256" key="4">
    <source>
        <dbReference type="ARBA" id="ARBA00023274"/>
    </source>
</evidence>
<keyword evidence="4" id="KW-0687">Ribonucleoprotein</keyword>
<evidence type="ECO:0000256" key="5">
    <source>
        <dbReference type="SAM" id="MobiDB-lite"/>
    </source>
</evidence>
<dbReference type="STRING" id="58919.A0A316Z9R7"/>
<protein>
    <submittedName>
        <fullName evidence="6">Signal recognition particle, SRP19 subunit</fullName>
    </submittedName>
</protein>
<proteinExistence type="predicted"/>
<evidence type="ECO:0000256" key="1">
    <source>
        <dbReference type="ARBA" id="ARBA00004496"/>
    </source>
</evidence>
<keyword evidence="3" id="KW-0733">Signal recognition particle</keyword>
<feature type="compositionally biased region" description="Pro residues" evidence="5">
    <location>
        <begin position="256"/>
        <end position="267"/>
    </location>
</feature>
<accession>A0A316Z9R7</accession>
<dbReference type="GeneID" id="37272282"/>
<feature type="compositionally biased region" description="Low complexity" evidence="5">
    <location>
        <begin position="228"/>
        <end position="243"/>
    </location>
</feature>
<sequence>MSHPQAATIEEFDDDTDFALPTAPVARSAPAMPQMPAGMPAMTPEQMAQLQAMMGGAGGAGGANPMAALMGGAGGAQPPQQDEAALEAEAARVQGWTTLYPLYIDAKRAFGKGQRRTPYDKSVLWPQAQWMFRELRSMGIEAKLQPNRQHPQDWENPGRVKVKLTDENGEVLHKQYANKKVLLLALCERLQPKYGGKPPAQPARQGRAPKQGKKKGAASKADSKDSKAVAVAGSSSSSPAARPLDPRQQRLRLMRFPPPAERLPPNSPALEAGLLNTDMGGMLGGMASQMGPLGAMMGSMGMGDDDEEEEVQPEKKEEEKVVHAPGRRQRKKMVRVGR</sequence>
<dbReference type="OrthoDB" id="2527451at2759"/>
<dbReference type="SUPFAM" id="SSF69695">
    <property type="entry name" value="SRP19"/>
    <property type="match status" value="1"/>
</dbReference>
<dbReference type="AlphaFoldDB" id="A0A316Z9R7"/>
<dbReference type="PANTHER" id="PTHR17453">
    <property type="entry name" value="SIGNAL RECOGNITION PARTICLE 19 KD PROTEIN"/>
    <property type="match status" value="1"/>
</dbReference>
<dbReference type="EMBL" id="KZ819294">
    <property type="protein sequence ID" value="PWN97754.1"/>
    <property type="molecule type" value="Genomic_DNA"/>
</dbReference>
<dbReference type="Pfam" id="PF01922">
    <property type="entry name" value="SRP19"/>
    <property type="match status" value="1"/>
</dbReference>
<gene>
    <name evidence="6" type="ORF">FA09DRAFT_346256</name>
</gene>
<dbReference type="Gene3D" id="3.30.56.30">
    <property type="entry name" value="Signal recognition particle, SRP19-like subunit"/>
    <property type="match status" value="1"/>
</dbReference>
<dbReference type="PANTHER" id="PTHR17453:SF0">
    <property type="entry name" value="SIGNAL RECOGNITION PARTICLE 19 KDA PROTEIN"/>
    <property type="match status" value="1"/>
</dbReference>
<evidence type="ECO:0000313" key="7">
    <source>
        <dbReference type="Proteomes" id="UP000245946"/>
    </source>
</evidence>
<dbReference type="GO" id="GO:0008312">
    <property type="term" value="F:7S RNA binding"/>
    <property type="evidence" value="ECO:0007669"/>
    <property type="project" value="InterPro"/>
</dbReference>
<feature type="compositionally biased region" description="Basic and acidic residues" evidence="5">
    <location>
        <begin position="312"/>
        <end position="322"/>
    </location>
</feature>
<organism evidence="6 7">
    <name type="scientific">Tilletiopsis washingtonensis</name>
    <dbReference type="NCBI Taxonomy" id="58919"/>
    <lineage>
        <taxon>Eukaryota</taxon>
        <taxon>Fungi</taxon>
        <taxon>Dikarya</taxon>
        <taxon>Basidiomycota</taxon>
        <taxon>Ustilaginomycotina</taxon>
        <taxon>Exobasidiomycetes</taxon>
        <taxon>Entylomatales</taxon>
        <taxon>Entylomatales incertae sedis</taxon>
        <taxon>Tilletiopsis</taxon>
    </lineage>
</organism>
<reference evidence="6 7" key="1">
    <citation type="journal article" date="2018" name="Mol. Biol. Evol.">
        <title>Broad Genomic Sampling Reveals a Smut Pathogenic Ancestry of the Fungal Clade Ustilaginomycotina.</title>
        <authorList>
            <person name="Kijpornyongpan T."/>
            <person name="Mondo S.J."/>
            <person name="Barry K."/>
            <person name="Sandor L."/>
            <person name="Lee J."/>
            <person name="Lipzen A."/>
            <person name="Pangilinan J."/>
            <person name="LaButti K."/>
            <person name="Hainaut M."/>
            <person name="Henrissat B."/>
            <person name="Grigoriev I.V."/>
            <person name="Spatafora J.W."/>
            <person name="Aime M.C."/>
        </authorList>
    </citation>
    <scope>NUCLEOTIDE SEQUENCE [LARGE SCALE GENOMIC DNA]</scope>
    <source>
        <strain evidence="6 7">MCA 4186</strain>
    </source>
</reference>
<dbReference type="RefSeq" id="XP_025598033.1">
    <property type="nucleotide sequence ID" value="XM_025744738.1"/>
</dbReference>
<dbReference type="InterPro" id="IPR036521">
    <property type="entry name" value="SRP19-like_sf"/>
</dbReference>
<feature type="compositionally biased region" description="Basic residues" evidence="5">
    <location>
        <begin position="325"/>
        <end position="338"/>
    </location>
</feature>
<name>A0A316Z9R7_9BASI</name>
<comment type="subcellular location">
    <subcellularLocation>
        <location evidence="1">Cytoplasm</location>
    </subcellularLocation>
</comment>
<evidence type="ECO:0000256" key="3">
    <source>
        <dbReference type="ARBA" id="ARBA00023135"/>
    </source>
</evidence>